<dbReference type="PANTHER" id="PTHR46088">
    <property type="entry name" value="TUBULIN--TYROSINE LIGASE-LIKE PROTEIN 12"/>
    <property type="match status" value="1"/>
</dbReference>
<dbReference type="InterPro" id="IPR004344">
    <property type="entry name" value="TTL/TTLL_fam"/>
</dbReference>
<dbReference type="Pfam" id="PF03133">
    <property type="entry name" value="TTL"/>
    <property type="match status" value="1"/>
</dbReference>
<name>A0A9P6ILJ9_9FUNG</name>
<evidence type="ECO:0000313" key="1">
    <source>
        <dbReference type="EMBL" id="KAF9927489.1"/>
    </source>
</evidence>
<gene>
    <name evidence="1" type="ORF">BGZ65_006740</name>
</gene>
<proteinExistence type="predicted"/>
<reference evidence="1" key="1">
    <citation type="journal article" date="2020" name="Fungal Divers.">
        <title>Resolving the Mortierellaceae phylogeny through synthesis of multi-gene phylogenetics and phylogenomics.</title>
        <authorList>
            <person name="Vandepol N."/>
            <person name="Liber J."/>
            <person name="Desiro A."/>
            <person name="Na H."/>
            <person name="Kennedy M."/>
            <person name="Barry K."/>
            <person name="Grigoriev I.V."/>
            <person name="Miller A.N."/>
            <person name="O'Donnell K."/>
            <person name="Stajich J.E."/>
            <person name="Bonito G."/>
        </authorList>
    </citation>
    <scope>NUCLEOTIDE SEQUENCE</scope>
    <source>
        <strain evidence="1">MES-2147</strain>
    </source>
</reference>
<dbReference type="Proteomes" id="UP000749646">
    <property type="component" value="Unassembled WGS sequence"/>
</dbReference>
<feature type="non-terminal residue" evidence="1">
    <location>
        <position position="1"/>
    </location>
</feature>
<dbReference type="OrthoDB" id="2127950at2759"/>
<protein>
    <submittedName>
        <fullName evidence="1">Uncharacterized protein</fullName>
    </submittedName>
</protein>
<dbReference type="GO" id="GO:0005737">
    <property type="term" value="C:cytoplasm"/>
    <property type="evidence" value="ECO:0007669"/>
    <property type="project" value="TreeGrafter"/>
</dbReference>
<dbReference type="AlphaFoldDB" id="A0A9P6ILJ9"/>
<sequence length="70" mass="7765">DKSHPYEAFSIYGIDAMLKDGCQPVVVEVNFSPDCTRACKYDPEFLNNILTVVDPRAGDLNKALDAFNVL</sequence>
<evidence type="ECO:0000313" key="2">
    <source>
        <dbReference type="Proteomes" id="UP000749646"/>
    </source>
</evidence>
<accession>A0A9P6ILJ9</accession>
<keyword evidence="2" id="KW-1185">Reference proteome</keyword>
<comment type="caution">
    <text evidence="1">The sequence shown here is derived from an EMBL/GenBank/DDBJ whole genome shotgun (WGS) entry which is preliminary data.</text>
</comment>
<dbReference type="PANTHER" id="PTHR46088:SF1">
    <property type="entry name" value="TUBULIN--TYROSINE LIGASE-LIKE PROTEIN 12"/>
    <property type="match status" value="1"/>
</dbReference>
<dbReference type="Gene3D" id="3.30.470.20">
    <property type="entry name" value="ATP-grasp fold, B domain"/>
    <property type="match status" value="1"/>
</dbReference>
<dbReference type="PROSITE" id="PS51221">
    <property type="entry name" value="TTL"/>
    <property type="match status" value="1"/>
</dbReference>
<dbReference type="InterPro" id="IPR027749">
    <property type="entry name" value="TTLL12"/>
</dbReference>
<dbReference type="EMBL" id="JAAAHW010010323">
    <property type="protein sequence ID" value="KAF9927489.1"/>
    <property type="molecule type" value="Genomic_DNA"/>
</dbReference>
<organism evidence="1 2">
    <name type="scientific">Modicella reniformis</name>
    <dbReference type="NCBI Taxonomy" id="1440133"/>
    <lineage>
        <taxon>Eukaryota</taxon>
        <taxon>Fungi</taxon>
        <taxon>Fungi incertae sedis</taxon>
        <taxon>Mucoromycota</taxon>
        <taxon>Mortierellomycotina</taxon>
        <taxon>Mortierellomycetes</taxon>
        <taxon>Mortierellales</taxon>
        <taxon>Mortierellaceae</taxon>
        <taxon>Modicella</taxon>
    </lineage>
</organism>